<evidence type="ECO:0000256" key="2">
    <source>
        <dbReference type="SAM" id="MobiDB-lite"/>
    </source>
</evidence>
<sequence length="645" mass="72528">MEFFTKTANGNKSVDTDKRSIFNGIWSLMKGSPENRIIELYRQALSEALSLEDLNERTQRVVHILTLALRMRDIRNGGHGRRSEFFTALLTILPIINDENVTKMILSLVATHHGRWKDLTDICDNLDKPSTFSSEFIVSTKTIIRNLFIDQIKAEVEGRHALTMCSKWFPTQNGNLVRAVEYGRALFPHITQDLTFQGKPVTEASPLNHKWHRVLKSSRIYLGTLRSKIPMLERFLCQDMADEIDPQKIPGVARQRNQRALENKASLRSKKGDVQRSENPKRIQCALNVAAHALSAQEAFQAHRKKMDELMNKMSPCETDEQRQQLALQIQEADEKYESTAPKVHGGDTVTIEALVSQYSRESGPNVMIETQFQAMQSKLKALATLRVLYVLDTSGSMNGIPINVGTGLVALCASNAGPAFRHKCVSFSGSPQVWDLSNMNGGNPRLYDYIQHFNRNSIISNTNVKATIDLIAEMCRNVSDVESLDMIVFLSDCQFDQIANTTTGITAGDYCKQKFASINRKMPLVCFWNLNGANSDSPAEPSDHGIVMMSGYSHTMLESFAETVIAASQASLEEVKAQREAAKKAFEEKRLIAIAKANEERELNTYQVMLDFCEGKFSYPLRMKLAELETGLFAEYTFTLPEEV</sequence>
<dbReference type="InterPro" id="IPR011205">
    <property type="entry name" value="UCP015417_vWA"/>
</dbReference>
<dbReference type="Gene3D" id="3.40.50.410">
    <property type="entry name" value="von Willebrand factor, type A domain"/>
    <property type="match status" value="1"/>
</dbReference>
<evidence type="ECO:0000256" key="1">
    <source>
        <dbReference type="SAM" id="Coils"/>
    </source>
</evidence>
<accession>A0A6C0D9X2</accession>
<reference evidence="4" key="1">
    <citation type="journal article" date="2020" name="Nature">
        <title>Giant virus diversity and host interactions through global metagenomics.</title>
        <authorList>
            <person name="Schulz F."/>
            <person name="Roux S."/>
            <person name="Paez-Espino D."/>
            <person name="Jungbluth S."/>
            <person name="Walsh D.A."/>
            <person name="Denef V.J."/>
            <person name="McMahon K.D."/>
            <person name="Konstantinidis K.T."/>
            <person name="Eloe-Fadrosh E.A."/>
            <person name="Kyrpides N.C."/>
            <person name="Woyke T."/>
        </authorList>
    </citation>
    <scope>NUCLEOTIDE SEQUENCE</scope>
    <source>
        <strain evidence="4">GVMAG-M-3300023174-131</strain>
    </source>
</reference>
<organism evidence="4">
    <name type="scientific">viral metagenome</name>
    <dbReference type="NCBI Taxonomy" id="1070528"/>
    <lineage>
        <taxon>unclassified sequences</taxon>
        <taxon>metagenomes</taxon>
        <taxon>organismal metagenomes</taxon>
    </lineage>
</organism>
<feature type="compositionally biased region" description="Basic and acidic residues" evidence="2">
    <location>
        <begin position="270"/>
        <end position="280"/>
    </location>
</feature>
<feature type="coiled-coil region" evidence="1">
    <location>
        <begin position="566"/>
        <end position="593"/>
    </location>
</feature>
<dbReference type="SUPFAM" id="SSF53300">
    <property type="entry name" value="vWA-like"/>
    <property type="match status" value="1"/>
</dbReference>
<dbReference type="Pfam" id="PF25043">
    <property type="entry name" value="DUF7788"/>
    <property type="match status" value="1"/>
</dbReference>
<dbReference type="EMBL" id="MN739563">
    <property type="protein sequence ID" value="QHT13162.1"/>
    <property type="molecule type" value="Genomic_DNA"/>
</dbReference>
<evidence type="ECO:0000259" key="3">
    <source>
        <dbReference type="Pfam" id="PF25043"/>
    </source>
</evidence>
<proteinExistence type="predicted"/>
<dbReference type="AlphaFoldDB" id="A0A6C0D9X2"/>
<name>A0A6C0D9X2_9ZZZZ</name>
<dbReference type="InterPro" id="IPR056690">
    <property type="entry name" value="DUF7788"/>
</dbReference>
<dbReference type="InterPro" id="IPR036465">
    <property type="entry name" value="vWFA_dom_sf"/>
</dbReference>
<evidence type="ECO:0000313" key="4">
    <source>
        <dbReference type="EMBL" id="QHT13162.1"/>
    </source>
</evidence>
<dbReference type="PANTHER" id="PTHR31373:SF27">
    <property type="entry name" value="TROVE DOMAIN-CONTAINING PROTEIN"/>
    <property type="match status" value="1"/>
</dbReference>
<feature type="region of interest" description="Disordered" evidence="2">
    <location>
        <begin position="252"/>
        <end position="280"/>
    </location>
</feature>
<feature type="domain" description="DUF7788" evidence="3">
    <location>
        <begin position="391"/>
        <end position="590"/>
    </location>
</feature>
<keyword evidence="1" id="KW-0175">Coiled coil</keyword>
<dbReference type="PANTHER" id="PTHR31373">
    <property type="entry name" value="OS06G0652100 PROTEIN"/>
    <property type="match status" value="1"/>
</dbReference>
<protein>
    <recommendedName>
        <fullName evidence="3">DUF7788 domain-containing protein</fullName>
    </recommendedName>
</protein>